<accession>A0A558DLN0</accession>
<name>A0A558DLN0_9PSEU</name>
<dbReference type="AlphaFoldDB" id="A0A558DLN0"/>
<organism evidence="2 3">
    <name type="scientific">Amycolatopsis rhizosphaerae</name>
    <dbReference type="NCBI Taxonomy" id="2053003"/>
    <lineage>
        <taxon>Bacteria</taxon>
        <taxon>Bacillati</taxon>
        <taxon>Actinomycetota</taxon>
        <taxon>Actinomycetes</taxon>
        <taxon>Pseudonocardiales</taxon>
        <taxon>Pseudonocardiaceae</taxon>
        <taxon>Amycolatopsis</taxon>
    </lineage>
</organism>
<reference evidence="2 3" key="1">
    <citation type="submission" date="2019-07" db="EMBL/GenBank/DDBJ databases">
        <authorList>
            <person name="Duangmal K."/>
            <person name="Teo W.F.A."/>
        </authorList>
    </citation>
    <scope>NUCLEOTIDE SEQUENCE [LARGE SCALE GENOMIC DNA]</scope>
    <source>
        <strain evidence="2 3">TBRC 6029</strain>
    </source>
</reference>
<evidence type="ECO:0000313" key="2">
    <source>
        <dbReference type="EMBL" id="TVT61911.1"/>
    </source>
</evidence>
<reference evidence="2 3" key="2">
    <citation type="submission" date="2019-08" db="EMBL/GenBank/DDBJ databases">
        <title>Amycolatopsis acidicola sp. nov., isolated from peat swamp forest soil.</title>
        <authorList>
            <person name="Srisuk N."/>
        </authorList>
    </citation>
    <scope>NUCLEOTIDE SEQUENCE [LARGE SCALE GENOMIC DNA]</scope>
    <source>
        <strain evidence="2 3">TBRC 6029</strain>
    </source>
</reference>
<gene>
    <name evidence="2" type="ORF">FNH05_01970</name>
</gene>
<evidence type="ECO:0000256" key="1">
    <source>
        <dbReference type="SAM" id="MobiDB-lite"/>
    </source>
</evidence>
<proteinExistence type="predicted"/>
<feature type="region of interest" description="Disordered" evidence="1">
    <location>
        <begin position="303"/>
        <end position="337"/>
    </location>
</feature>
<sequence length="337" mass="37142">MTIGRSRGPAGRGPRSVPKPKRLAHLRIDPRGYPIIAAIGQAPGDIDFGALSESRKLALATFDLCAVCALPFGEELRWQVSFDEATAMAKTLVSNEAPVHEICALYAAQVCPFVSSPYARHGDDVRKGMKRPEITYLTGFRRTARVFGRRSGLQTSESVLHFETTGVEQQLKLSTSTEAIEAYQRALETDVEVTIDDTERELATRLTELTIKDGEDSGSVMAGAAWFAGGAFCPGVGNVQGMRRFTEEPMYTALARQVLLEPGFAKKFEETEDLYTRAALKWLNSRDDLPEILAGWRNTALNRAWHGRPSPGKSSGGTDPKKSKRKLQSAARRKNRR</sequence>
<dbReference type="RefSeq" id="WP_144585353.1">
    <property type="nucleotide sequence ID" value="NZ_VJWX01000008.1"/>
</dbReference>
<dbReference type="OrthoDB" id="3604050at2"/>
<comment type="caution">
    <text evidence="2">The sequence shown here is derived from an EMBL/GenBank/DDBJ whole genome shotgun (WGS) entry which is preliminary data.</text>
</comment>
<feature type="compositionally biased region" description="Basic residues" evidence="1">
    <location>
        <begin position="322"/>
        <end position="337"/>
    </location>
</feature>
<protein>
    <submittedName>
        <fullName evidence="2">Uncharacterized protein</fullName>
    </submittedName>
</protein>
<evidence type="ECO:0000313" key="3">
    <source>
        <dbReference type="Proteomes" id="UP000320011"/>
    </source>
</evidence>
<dbReference type="EMBL" id="VJWX01000008">
    <property type="protein sequence ID" value="TVT61911.1"/>
    <property type="molecule type" value="Genomic_DNA"/>
</dbReference>
<keyword evidence="3" id="KW-1185">Reference proteome</keyword>
<dbReference type="Proteomes" id="UP000320011">
    <property type="component" value="Unassembled WGS sequence"/>
</dbReference>